<proteinExistence type="predicted"/>
<evidence type="ECO:0000256" key="4">
    <source>
        <dbReference type="ARBA" id="ARBA00023136"/>
    </source>
</evidence>
<dbReference type="Proteomes" id="UP000685013">
    <property type="component" value="Chromosome 8"/>
</dbReference>
<evidence type="ECO:0000256" key="1">
    <source>
        <dbReference type="ARBA" id="ARBA00004141"/>
    </source>
</evidence>
<dbReference type="AlphaFoldDB" id="A0AAV6N801"/>
<sequence>MMRKFTKNPRGITLLQRMGTGIVVHAVIMFVSALVERRRLAAAREHGVVESGGQVPLSIFILMPQFILMGIADAFVEVTKIEFFYDQAPESMKSIGASYSSTSIGIENFLSSVLLKTVSNITSRNARKGWILNNLNESHLDYYYDLFTVLNYLNFIFFLVVSKYYVYKAELSDSIKLLTEEFEGE</sequence>
<organism evidence="6 7">
    <name type="scientific">Cucurbita argyrosperma subsp. sororia</name>
    <dbReference type="NCBI Taxonomy" id="37648"/>
    <lineage>
        <taxon>Eukaryota</taxon>
        <taxon>Viridiplantae</taxon>
        <taxon>Streptophyta</taxon>
        <taxon>Embryophyta</taxon>
        <taxon>Tracheophyta</taxon>
        <taxon>Spermatophyta</taxon>
        <taxon>Magnoliopsida</taxon>
        <taxon>eudicotyledons</taxon>
        <taxon>Gunneridae</taxon>
        <taxon>Pentapetalae</taxon>
        <taxon>rosids</taxon>
        <taxon>fabids</taxon>
        <taxon>Cucurbitales</taxon>
        <taxon>Cucurbitaceae</taxon>
        <taxon>Cucurbiteae</taxon>
        <taxon>Cucurbita</taxon>
    </lineage>
</organism>
<keyword evidence="3 5" id="KW-1133">Transmembrane helix</keyword>
<evidence type="ECO:0000256" key="3">
    <source>
        <dbReference type="ARBA" id="ARBA00022989"/>
    </source>
</evidence>
<accession>A0AAV6N801</accession>
<evidence type="ECO:0000256" key="5">
    <source>
        <dbReference type="SAM" id="Phobius"/>
    </source>
</evidence>
<dbReference type="GO" id="GO:0016020">
    <property type="term" value="C:membrane"/>
    <property type="evidence" value="ECO:0007669"/>
    <property type="project" value="UniProtKB-SubCell"/>
</dbReference>
<dbReference type="GO" id="GO:0022857">
    <property type="term" value="F:transmembrane transporter activity"/>
    <property type="evidence" value="ECO:0007669"/>
    <property type="project" value="InterPro"/>
</dbReference>
<evidence type="ECO:0000313" key="7">
    <source>
        <dbReference type="Proteomes" id="UP000685013"/>
    </source>
</evidence>
<keyword evidence="7" id="KW-1185">Reference proteome</keyword>
<reference evidence="6 7" key="1">
    <citation type="journal article" date="2021" name="Hortic Res">
        <title>The domestication of Cucurbita argyrosperma as revealed by the genome of its wild relative.</title>
        <authorList>
            <person name="Barrera-Redondo J."/>
            <person name="Sanchez-de la Vega G."/>
            <person name="Aguirre-Liguori J.A."/>
            <person name="Castellanos-Morales G."/>
            <person name="Gutierrez-Guerrero Y.T."/>
            <person name="Aguirre-Dugua X."/>
            <person name="Aguirre-Planter E."/>
            <person name="Tenaillon M.I."/>
            <person name="Lira-Saade R."/>
            <person name="Eguiarte L.E."/>
        </authorList>
    </citation>
    <scope>NUCLEOTIDE SEQUENCE [LARGE SCALE GENOMIC DNA]</scope>
    <source>
        <strain evidence="6">JBR-2021</strain>
    </source>
</reference>
<dbReference type="PANTHER" id="PTHR11654">
    <property type="entry name" value="OLIGOPEPTIDE TRANSPORTER-RELATED"/>
    <property type="match status" value="1"/>
</dbReference>
<protein>
    <submittedName>
        <fullName evidence="6">Protein NRT1/ PTR FAMILY 5.2</fullName>
    </submittedName>
</protein>
<feature type="transmembrane region" description="Helical" evidence="5">
    <location>
        <begin position="12"/>
        <end position="35"/>
    </location>
</feature>
<keyword evidence="2 5" id="KW-0812">Transmembrane</keyword>
<dbReference type="InterPro" id="IPR000109">
    <property type="entry name" value="POT_fam"/>
</dbReference>
<evidence type="ECO:0000256" key="2">
    <source>
        <dbReference type="ARBA" id="ARBA00022692"/>
    </source>
</evidence>
<gene>
    <name evidence="6" type="primary">NPF5.2</name>
    <name evidence="6" type="ORF">SDJN03_13298</name>
</gene>
<keyword evidence="4 5" id="KW-0472">Membrane</keyword>
<comment type="subcellular location">
    <subcellularLocation>
        <location evidence="1">Membrane</location>
        <topology evidence="1">Multi-pass membrane protein</topology>
    </subcellularLocation>
</comment>
<feature type="transmembrane region" description="Helical" evidence="5">
    <location>
        <begin position="55"/>
        <end position="76"/>
    </location>
</feature>
<evidence type="ECO:0000313" key="6">
    <source>
        <dbReference type="EMBL" id="KAG6593822.1"/>
    </source>
</evidence>
<comment type="caution">
    <text evidence="6">The sequence shown here is derived from an EMBL/GenBank/DDBJ whole genome shotgun (WGS) entry which is preliminary data.</text>
</comment>
<feature type="non-terminal residue" evidence="6">
    <location>
        <position position="1"/>
    </location>
</feature>
<name>A0AAV6N801_9ROSI</name>
<dbReference type="Pfam" id="PF00854">
    <property type="entry name" value="PTR2"/>
    <property type="match status" value="1"/>
</dbReference>
<dbReference type="EMBL" id="JAGKQH010000008">
    <property type="protein sequence ID" value="KAG6593822.1"/>
    <property type="molecule type" value="Genomic_DNA"/>
</dbReference>
<feature type="transmembrane region" description="Helical" evidence="5">
    <location>
        <begin position="142"/>
        <end position="166"/>
    </location>
</feature>